<dbReference type="KEGG" id="nnu:104590963"/>
<keyword evidence="1" id="KW-1185">Reference proteome</keyword>
<name>A0A1U7ZJQ7_NELNU</name>
<organism evidence="1 2">
    <name type="scientific">Nelumbo nucifera</name>
    <name type="common">Sacred lotus</name>
    <dbReference type="NCBI Taxonomy" id="4432"/>
    <lineage>
        <taxon>Eukaryota</taxon>
        <taxon>Viridiplantae</taxon>
        <taxon>Streptophyta</taxon>
        <taxon>Embryophyta</taxon>
        <taxon>Tracheophyta</taxon>
        <taxon>Spermatophyta</taxon>
        <taxon>Magnoliopsida</taxon>
        <taxon>Proteales</taxon>
        <taxon>Nelumbonaceae</taxon>
        <taxon>Nelumbo</taxon>
    </lineage>
</organism>
<reference evidence="2" key="1">
    <citation type="submission" date="2025-08" db="UniProtKB">
        <authorList>
            <consortium name="RefSeq"/>
        </authorList>
    </citation>
    <scope>IDENTIFICATION</scope>
</reference>
<evidence type="ECO:0000313" key="1">
    <source>
        <dbReference type="Proteomes" id="UP000189703"/>
    </source>
</evidence>
<dbReference type="GeneID" id="104590963"/>
<dbReference type="AlphaFoldDB" id="A0A1U7ZJQ7"/>
<evidence type="ECO:0000313" key="2">
    <source>
        <dbReference type="RefSeq" id="XP_010248039.1"/>
    </source>
</evidence>
<sequence>MEVEEGNNADAGDINEGNNDVLCNKLADSTLRELDGMFPMSGNSSSSLGSECSIHRVPNKFYKGGQNYYVPELVAIGPYYHGDERFINMEVHKQRYVHALLGRISTPESRPEKLKALFEVVGNLEEKVRESYSSDSIIVNEEKKDDFRKMILFDGLFIVELLLRSEEPDTYKKDPNDPIFNTSWMYASLVRDMILLENQLPLFILEKLFSKMKEFDQNSQNKTITRLALRFFKTLIPNDQEILSEGDGKFAKTKHLLDVLYKVLFDVECGKATNSNSRGLSSAVKLERAGVRFKKADKHRCFLDIKFKHEALEIPVLHIEDHFEVFLRNLIAWEQCSNIKENRPFVVTSYAFLMESMINTESDVELLCRREIITHSLGCDEDVSLLFNNLCKEVTLEKFFYSEVCEQVEDYSKTLWHTWREWLTRKYFRSPWACMSLFTAMLLLLFAFVGAVGGVFSALSYLFHKS</sequence>
<dbReference type="Pfam" id="PF03140">
    <property type="entry name" value="DUF247"/>
    <property type="match status" value="1"/>
</dbReference>
<proteinExistence type="predicted"/>
<dbReference type="Proteomes" id="UP000189703">
    <property type="component" value="Unplaced"/>
</dbReference>
<dbReference type="OrthoDB" id="658695at2759"/>
<dbReference type="PANTHER" id="PTHR31170:SF17">
    <property type="match status" value="1"/>
</dbReference>
<protein>
    <submittedName>
        <fullName evidence="2">UPF0481 protein At3g47200-like</fullName>
    </submittedName>
</protein>
<gene>
    <name evidence="2" type="primary">LOC104590963</name>
</gene>
<dbReference type="PANTHER" id="PTHR31170">
    <property type="entry name" value="BNAC04G53230D PROTEIN"/>
    <property type="match status" value="1"/>
</dbReference>
<accession>A0A1U7ZJQ7</accession>
<dbReference type="InterPro" id="IPR004158">
    <property type="entry name" value="DUF247_pln"/>
</dbReference>
<dbReference type="RefSeq" id="XP_010248039.1">
    <property type="nucleotide sequence ID" value="XM_010249737.2"/>
</dbReference>